<dbReference type="SUPFAM" id="SSF117070">
    <property type="entry name" value="LEA14-like"/>
    <property type="match status" value="1"/>
</dbReference>
<evidence type="ECO:0000256" key="4">
    <source>
        <dbReference type="ARBA" id="ARBA00023136"/>
    </source>
</evidence>
<dbReference type="EMBL" id="CP039355">
    <property type="protein sequence ID" value="QCE15876.1"/>
    <property type="molecule type" value="Genomic_DNA"/>
</dbReference>
<dbReference type="GO" id="GO:0005886">
    <property type="term" value="C:plasma membrane"/>
    <property type="evidence" value="ECO:0007669"/>
    <property type="project" value="TreeGrafter"/>
</dbReference>
<evidence type="ECO:0000259" key="7">
    <source>
        <dbReference type="Pfam" id="PF03168"/>
    </source>
</evidence>
<comment type="subcellular location">
    <subcellularLocation>
        <location evidence="1">Membrane</location>
        <topology evidence="1">Single-pass membrane protein</topology>
    </subcellularLocation>
</comment>
<feature type="region of interest" description="Disordered" evidence="5">
    <location>
        <begin position="1"/>
        <end position="22"/>
    </location>
</feature>
<feature type="compositionally biased region" description="Pro residues" evidence="5">
    <location>
        <begin position="1"/>
        <end position="15"/>
    </location>
</feature>
<feature type="domain" description="Late embryogenesis abundant protein LEA-2 subgroup" evidence="7">
    <location>
        <begin position="116"/>
        <end position="217"/>
    </location>
</feature>
<reference evidence="8 9" key="1">
    <citation type="submission" date="2019-04" db="EMBL/GenBank/DDBJ databases">
        <title>An improved genome assembly and genetic linkage map for asparagus bean, Vigna unguiculata ssp. sesquipedialis.</title>
        <authorList>
            <person name="Xia Q."/>
            <person name="Zhang R."/>
            <person name="Dong Y."/>
        </authorList>
    </citation>
    <scope>NUCLEOTIDE SEQUENCE [LARGE SCALE GENOMIC DNA]</scope>
    <source>
        <tissue evidence="8">Leaf</tissue>
    </source>
</reference>
<proteinExistence type="predicted"/>
<dbReference type="Pfam" id="PF03168">
    <property type="entry name" value="LEA_2"/>
    <property type="match status" value="1"/>
</dbReference>
<evidence type="ECO:0000256" key="5">
    <source>
        <dbReference type="SAM" id="MobiDB-lite"/>
    </source>
</evidence>
<dbReference type="AlphaFoldDB" id="A0A4D6NQH3"/>
<dbReference type="InterPro" id="IPR044839">
    <property type="entry name" value="NDR1-like"/>
</dbReference>
<dbReference type="PANTHER" id="PTHR31234:SF72">
    <property type="entry name" value="NDR1_HIN1-LIKE PROTEIN 6"/>
    <property type="match status" value="1"/>
</dbReference>
<dbReference type="Gene3D" id="2.60.40.1820">
    <property type="match status" value="1"/>
</dbReference>
<evidence type="ECO:0000256" key="6">
    <source>
        <dbReference type="SAM" id="Phobius"/>
    </source>
</evidence>
<sequence>MEERLPPAPSLPPESPPEKNDLNTYVVRVPKDQVYRFPPPENARLAEQHQASTPKQAKTSRCCLCCIVVSIVILVLLIVLGGILGGIFSMLLSPKDPQFLVERFTVGDTNHSYIITLNVHNPNADVGISYKNNSSVSLSLDGKQIAKGEYPGMYVDHLDSTSLGVPLKGSTTPKKVKESMSNTKKKVPLTFSTAIRSRARMKMGLLRSGTMTFDVSCTFKLDTLVNSTRILSQQCQTKRH</sequence>
<keyword evidence="3 6" id="KW-1133">Transmembrane helix</keyword>
<evidence type="ECO:0000256" key="1">
    <source>
        <dbReference type="ARBA" id="ARBA00004167"/>
    </source>
</evidence>
<dbReference type="GO" id="GO:0098542">
    <property type="term" value="P:defense response to other organism"/>
    <property type="evidence" value="ECO:0007669"/>
    <property type="project" value="InterPro"/>
</dbReference>
<evidence type="ECO:0000256" key="3">
    <source>
        <dbReference type="ARBA" id="ARBA00022989"/>
    </source>
</evidence>
<evidence type="ECO:0000313" key="9">
    <source>
        <dbReference type="Proteomes" id="UP000501690"/>
    </source>
</evidence>
<name>A0A4D6NQH3_VIGUN</name>
<dbReference type="InterPro" id="IPR004864">
    <property type="entry name" value="LEA_2"/>
</dbReference>
<gene>
    <name evidence="8" type="ORF">DEO72_LG11g2888</name>
</gene>
<keyword evidence="4 6" id="KW-0472">Membrane</keyword>
<keyword evidence="9" id="KW-1185">Reference proteome</keyword>
<dbReference type="PANTHER" id="PTHR31234">
    <property type="entry name" value="LATE EMBRYOGENESIS ABUNDANT (LEA) HYDROXYPROLINE-RICH GLYCOPROTEIN FAMILY"/>
    <property type="match status" value="1"/>
</dbReference>
<keyword evidence="2 6" id="KW-0812">Transmembrane</keyword>
<feature type="transmembrane region" description="Helical" evidence="6">
    <location>
        <begin position="62"/>
        <end position="92"/>
    </location>
</feature>
<dbReference type="Proteomes" id="UP000501690">
    <property type="component" value="Linkage Group LG11"/>
</dbReference>
<accession>A0A4D6NQH3</accession>
<protein>
    <submittedName>
        <fullName evidence="8">Late embryogenesis abundant protein</fullName>
    </submittedName>
</protein>
<organism evidence="8 9">
    <name type="scientific">Vigna unguiculata</name>
    <name type="common">Cowpea</name>
    <dbReference type="NCBI Taxonomy" id="3917"/>
    <lineage>
        <taxon>Eukaryota</taxon>
        <taxon>Viridiplantae</taxon>
        <taxon>Streptophyta</taxon>
        <taxon>Embryophyta</taxon>
        <taxon>Tracheophyta</taxon>
        <taxon>Spermatophyta</taxon>
        <taxon>Magnoliopsida</taxon>
        <taxon>eudicotyledons</taxon>
        <taxon>Gunneridae</taxon>
        <taxon>Pentapetalae</taxon>
        <taxon>rosids</taxon>
        <taxon>fabids</taxon>
        <taxon>Fabales</taxon>
        <taxon>Fabaceae</taxon>
        <taxon>Papilionoideae</taxon>
        <taxon>50 kb inversion clade</taxon>
        <taxon>NPAAA clade</taxon>
        <taxon>indigoferoid/millettioid clade</taxon>
        <taxon>Phaseoleae</taxon>
        <taxon>Vigna</taxon>
    </lineage>
</organism>
<evidence type="ECO:0000313" key="8">
    <source>
        <dbReference type="EMBL" id="QCE15876.1"/>
    </source>
</evidence>
<evidence type="ECO:0000256" key="2">
    <source>
        <dbReference type="ARBA" id="ARBA00022692"/>
    </source>
</evidence>